<evidence type="ECO:0000313" key="2">
    <source>
        <dbReference type="EMBL" id="PHZ85987.1"/>
    </source>
</evidence>
<proteinExistence type="predicted"/>
<comment type="caution">
    <text evidence="2">The sequence shown here is derived from an EMBL/GenBank/DDBJ whole genome shotgun (WGS) entry which is preliminary data.</text>
</comment>
<feature type="region of interest" description="Disordered" evidence="1">
    <location>
        <begin position="1"/>
        <end position="59"/>
    </location>
</feature>
<evidence type="ECO:0000256" key="1">
    <source>
        <dbReference type="SAM" id="MobiDB-lite"/>
    </source>
</evidence>
<sequence length="250" mass="26662">MINNSQSKSYGHASDRQPDPEIQGTDQSEKKPDTVRQEKGLVSTKGTVYAPGKLDERPPVEAAANGTFTISVPDHHTMSQDGAVSHRRWYIADASLDSDLGVIVHDGKNLTYNPGSAFDALGEGERDNVAIHYKVCDGQAICETGRLCLTVTGGTGGPLICEEGEFPPIEETRIDRTSSGDNPAVTDLADMPAKSAADPACIPTPGYHFLDVNPASGTVTYRQREKQPSPQAAPAPFSAPETDVTTGIIW</sequence>
<organism evidence="2 3">
    <name type="scientific">Paremcibacter congregatus</name>
    <dbReference type="NCBI Taxonomy" id="2043170"/>
    <lineage>
        <taxon>Bacteria</taxon>
        <taxon>Pseudomonadati</taxon>
        <taxon>Pseudomonadota</taxon>
        <taxon>Alphaproteobacteria</taxon>
        <taxon>Emcibacterales</taxon>
        <taxon>Emcibacteraceae</taxon>
        <taxon>Paremcibacter</taxon>
    </lineage>
</organism>
<protein>
    <submittedName>
        <fullName evidence="2">Uncharacterized protein</fullName>
    </submittedName>
</protein>
<dbReference type="Proteomes" id="UP000229730">
    <property type="component" value="Unassembled WGS sequence"/>
</dbReference>
<feature type="region of interest" description="Disordered" evidence="1">
    <location>
        <begin position="222"/>
        <end position="250"/>
    </location>
</feature>
<keyword evidence="3" id="KW-1185">Reference proteome</keyword>
<dbReference type="InParanoid" id="A0A2G4YUN6"/>
<evidence type="ECO:0000313" key="3">
    <source>
        <dbReference type="Proteomes" id="UP000229730"/>
    </source>
</evidence>
<reference evidence="2 3" key="1">
    <citation type="submission" date="2017-10" db="EMBL/GenBank/DDBJ databases">
        <title>Frigbacter circumglobatus gen. nov. sp. nov., isolated from sediment cultured in situ.</title>
        <authorList>
            <person name="Zhao Z."/>
        </authorList>
    </citation>
    <scope>NUCLEOTIDE SEQUENCE [LARGE SCALE GENOMIC DNA]</scope>
    <source>
        <strain evidence="2 3">ZYL</strain>
    </source>
</reference>
<name>A0A2G4YUN6_9PROT</name>
<dbReference type="AlphaFoldDB" id="A0A2G4YUN6"/>
<gene>
    <name evidence="2" type="ORF">CRD36_04760</name>
</gene>
<dbReference type="EMBL" id="PDEM01000009">
    <property type="protein sequence ID" value="PHZ85987.1"/>
    <property type="molecule type" value="Genomic_DNA"/>
</dbReference>
<feature type="compositionally biased region" description="Basic and acidic residues" evidence="1">
    <location>
        <begin position="27"/>
        <end position="39"/>
    </location>
</feature>
<feature type="compositionally biased region" description="Low complexity" evidence="1">
    <location>
        <begin position="228"/>
        <end position="240"/>
    </location>
</feature>
<dbReference type="RefSeq" id="WP_099471571.1">
    <property type="nucleotide sequence ID" value="NZ_CP041025.1"/>
</dbReference>
<accession>A0A2G4YUN6</accession>